<protein>
    <recommendedName>
        <fullName evidence="3">GATA-type domain-containing protein</fullName>
    </recommendedName>
</protein>
<evidence type="ECO:0000256" key="2">
    <source>
        <dbReference type="SAM" id="MobiDB-lite"/>
    </source>
</evidence>
<dbReference type="InterPro" id="IPR000679">
    <property type="entry name" value="Znf_GATA"/>
</dbReference>
<dbReference type="PROSITE" id="PS50114">
    <property type="entry name" value="GATA_ZN_FINGER_2"/>
    <property type="match status" value="1"/>
</dbReference>
<evidence type="ECO:0000313" key="5">
    <source>
        <dbReference type="Proteomes" id="UP000536275"/>
    </source>
</evidence>
<feature type="compositionally biased region" description="Low complexity" evidence="2">
    <location>
        <begin position="179"/>
        <end position="190"/>
    </location>
</feature>
<dbReference type="Gene3D" id="3.30.50.10">
    <property type="entry name" value="Erythroid Transcription Factor GATA-1, subunit A"/>
    <property type="match status" value="1"/>
</dbReference>
<evidence type="ECO:0000259" key="3">
    <source>
        <dbReference type="PROSITE" id="PS50114"/>
    </source>
</evidence>
<dbReference type="Pfam" id="PF25823">
    <property type="entry name" value="Ams2-SPT21_N"/>
    <property type="match status" value="1"/>
</dbReference>
<name>A0A8H6BT04_CANAX</name>
<proteinExistence type="predicted"/>
<evidence type="ECO:0000256" key="1">
    <source>
        <dbReference type="PROSITE-ProRule" id="PRU00094"/>
    </source>
</evidence>
<feature type="region of interest" description="Disordered" evidence="2">
    <location>
        <begin position="741"/>
        <end position="816"/>
    </location>
</feature>
<reference evidence="4 5" key="1">
    <citation type="submission" date="2020-03" db="EMBL/GenBank/DDBJ databases">
        <title>FDA dAtabase for Regulatory Grade micrObial Sequences (FDA-ARGOS): Supporting development and validation of Infectious Disease Dx tests.</title>
        <authorList>
            <person name="Campos J."/>
            <person name="Goldberg B."/>
            <person name="Tallon L."/>
            <person name="Sadzewicz L."/>
            <person name="Vavikolanu K."/>
            <person name="Mehta A."/>
            <person name="Aluvathingal J."/>
            <person name="Nadendla S."/>
            <person name="Nandy P."/>
            <person name="Geyer C."/>
            <person name="Yan Y."/>
            <person name="Sichtig H."/>
        </authorList>
    </citation>
    <scope>NUCLEOTIDE SEQUENCE [LARGE SCALE GENOMIC DNA]</scope>
    <source>
        <strain evidence="4 5">FDAARGOS_656</strain>
    </source>
</reference>
<feature type="region of interest" description="Disordered" evidence="2">
    <location>
        <begin position="222"/>
        <end position="359"/>
    </location>
</feature>
<dbReference type="InterPro" id="IPR057725">
    <property type="entry name" value="Ams2-SPT21_N"/>
</dbReference>
<dbReference type="GO" id="GO:0006357">
    <property type="term" value="P:regulation of transcription by RNA polymerase II"/>
    <property type="evidence" value="ECO:0007669"/>
    <property type="project" value="TreeGrafter"/>
</dbReference>
<feature type="compositionally biased region" description="Polar residues" evidence="2">
    <location>
        <begin position="658"/>
        <end position="706"/>
    </location>
</feature>
<feature type="domain" description="GATA-type" evidence="3">
    <location>
        <begin position="423"/>
        <end position="452"/>
    </location>
</feature>
<feature type="compositionally biased region" description="Low complexity" evidence="2">
    <location>
        <begin position="256"/>
        <end position="284"/>
    </location>
</feature>
<accession>A0A8H6BT04</accession>
<dbReference type="GO" id="GO:0000183">
    <property type="term" value="P:rDNA heterochromatin formation"/>
    <property type="evidence" value="ECO:0007669"/>
    <property type="project" value="TreeGrafter"/>
</dbReference>
<dbReference type="SUPFAM" id="SSF57716">
    <property type="entry name" value="Glucocorticoid receptor-like (DNA-binding domain)"/>
    <property type="match status" value="1"/>
</dbReference>
<gene>
    <name evidence="4" type="ORF">FOB64_006652</name>
</gene>
<feature type="region of interest" description="Disordered" evidence="2">
    <location>
        <begin position="151"/>
        <end position="191"/>
    </location>
</feature>
<dbReference type="PANTHER" id="PTHR39147:SF1">
    <property type="entry name" value="PROTEIN SPT21"/>
    <property type="match status" value="1"/>
</dbReference>
<comment type="caution">
    <text evidence="4">The sequence shown here is derived from an EMBL/GenBank/DDBJ whole genome shotgun (WGS) entry which is preliminary data.</text>
</comment>
<dbReference type="InterPro" id="IPR042403">
    <property type="entry name" value="Spt21/Ams2"/>
</dbReference>
<sequence>MATEDSSSVRSMQIKILYSLDNQPNVYLSRSENTLPVKVVQIPLGMNEDELITLGGLELQDCVKQVVRSAPDTFNLNFRDFEVYYQDISEQPDEPFVANGVISKLLHSNESCLVPGRVCQSLGAGSIFGKKSKMSSETLEIRMQLRTIEIPVSKEKTPAPEQQTHSQSHSHSRKHSLSHSHSSLAKRSNSQINIERKRNHESSSHYGSNYSAVKATRTLSLPSFVNPPVTTPRHKRDKVEERFKNAPFYSNSDKVTYTTNNRTQRRYQSPSTSSSSSSSLQPQRATRTRSMFTSNIPSISSPINEEPYSDDPDYNAHEDNFQNDDEVSSGGNSSVTSPYTPQQPPYKPPTPTQLPDDLDSIRSHTIQSSKLSDNHGLVCINECCRTTSSINWRYFETEYRPEYSKLLTAHKFDKRNYEGMLGPLCNACFLFYKNKGFMRPEHVVRKYIHQQRYTAKLRKKQKEDESNRTTLDAIAMKKFVSGTSVSLNAGSSPAASFPAPSHTPSAINQVIQNKALTSHGNNNNNFSYDPTPPGFTPDYSDLLHQINVYGGPSTDIDPLPGATPPMVATKSNTRVINVDVGDSEVEEYKKATKLNTRIIGVPVESNIDNVNDNDDDNNKENLPPKINKTTRNDYDAMINSFQENNNDWMCFFSSPKNHVTSPNSKTPVDNPNEIQNQGQNRKSPLKNVTQKTIVNMPSSPYQSTLDAPSEDDHDHEHEHEHENDQQQQNVLNDEISKMINMSPFKSSPNRANRLDTGNSIMSNQNKDDDKKNQASTPNTEFYSNDDDEGQHNEGHKNITKSGPSILEKENQSVSQH</sequence>
<dbReference type="PANTHER" id="PTHR39147">
    <property type="entry name" value="PROTEIN SPT21"/>
    <property type="match status" value="1"/>
</dbReference>
<dbReference type="EMBL" id="JABWAD010000068">
    <property type="protein sequence ID" value="KAF6060451.1"/>
    <property type="molecule type" value="Genomic_DNA"/>
</dbReference>
<feature type="compositionally biased region" description="Pro residues" evidence="2">
    <location>
        <begin position="341"/>
        <end position="352"/>
    </location>
</feature>
<keyword evidence="1" id="KW-0479">Metal-binding</keyword>
<feature type="compositionally biased region" description="Low complexity" evidence="2">
    <location>
        <begin position="294"/>
        <end position="306"/>
    </location>
</feature>
<dbReference type="GO" id="GO:0030466">
    <property type="term" value="P:silent mating-type cassette heterochromatin formation"/>
    <property type="evidence" value="ECO:0007669"/>
    <property type="project" value="TreeGrafter"/>
</dbReference>
<feature type="region of interest" description="Disordered" evidence="2">
    <location>
        <begin position="658"/>
        <end position="728"/>
    </location>
</feature>
<organism evidence="4 5">
    <name type="scientific">Candida albicans</name>
    <name type="common">Yeast</name>
    <dbReference type="NCBI Taxonomy" id="5476"/>
    <lineage>
        <taxon>Eukaryota</taxon>
        <taxon>Fungi</taxon>
        <taxon>Dikarya</taxon>
        <taxon>Ascomycota</taxon>
        <taxon>Saccharomycotina</taxon>
        <taxon>Pichiomycetes</taxon>
        <taxon>Debaryomycetaceae</taxon>
        <taxon>Candida/Lodderomyces clade</taxon>
        <taxon>Candida</taxon>
    </lineage>
</organism>
<dbReference type="AlphaFoldDB" id="A0A8H6BT04"/>
<dbReference type="CDD" id="cd00202">
    <property type="entry name" value="ZnF_GATA"/>
    <property type="match status" value="1"/>
</dbReference>
<evidence type="ECO:0000313" key="4">
    <source>
        <dbReference type="EMBL" id="KAF6060451.1"/>
    </source>
</evidence>
<feature type="compositionally biased region" description="Basic and acidic residues" evidence="2">
    <location>
        <begin position="710"/>
        <end position="724"/>
    </location>
</feature>
<dbReference type="InterPro" id="IPR013088">
    <property type="entry name" value="Znf_NHR/GATA"/>
</dbReference>
<dbReference type="Proteomes" id="UP000536275">
    <property type="component" value="Unassembled WGS sequence"/>
</dbReference>
<dbReference type="GO" id="GO:0043565">
    <property type="term" value="F:sequence-specific DNA binding"/>
    <property type="evidence" value="ECO:0007669"/>
    <property type="project" value="InterPro"/>
</dbReference>
<feature type="region of interest" description="Disordered" evidence="2">
    <location>
        <begin position="605"/>
        <end position="630"/>
    </location>
</feature>
<feature type="compositionally biased region" description="Basic residues" evidence="2">
    <location>
        <begin position="168"/>
        <end position="178"/>
    </location>
</feature>
<dbReference type="GO" id="GO:0008270">
    <property type="term" value="F:zinc ion binding"/>
    <property type="evidence" value="ECO:0007669"/>
    <property type="project" value="UniProtKB-KW"/>
</dbReference>
<keyword evidence="1" id="KW-0862">Zinc</keyword>
<feature type="compositionally biased region" description="Polar residues" evidence="2">
    <location>
        <begin position="773"/>
        <end position="782"/>
    </location>
</feature>
<keyword evidence="1" id="KW-0863">Zinc-finger</keyword>
<feature type="compositionally biased region" description="Polar residues" evidence="2">
    <location>
        <begin position="743"/>
        <end position="764"/>
    </location>
</feature>